<dbReference type="GO" id="GO:0003729">
    <property type="term" value="F:mRNA binding"/>
    <property type="evidence" value="ECO:0007669"/>
    <property type="project" value="TreeGrafter"/>
</dbReference>
<feature type="repeat" description="PPR" evidence="6">
    <location>
        <begin position="695"/>
        <end position="729"/>
    </location>
</feature>
<feature type="domain" description="O-methyltransferase dimerisation" evidence="8">
    <location>
        <begin position="36"/>
        <end position="133"/>
    </location>
</feature>
<feature type="repeat" description="PPR" evidence="6">
    <location>
        <begin position="415"/>
        <end position="449"/>
    </location>
</feature>
<dbReference type="GO" id="GO:0046983">
    <property type="term" value="F:protein dimerization activity"/>
    <property type="evidence" value="ECO:0007669"/>
    <property type="project" value="InterPro"/>
</dbReference>
<name>A0A8T2GS78_9BRAS</name>
<evidence type="ECO:0000256" key="2">
    <source>
        <dbReference type="ARBA" id="ARBA00022603"/>
    </source>
</evidence>
<feature type="repeat" description="PPR" evidence="6">
    <location>
        <begin position="660"/>
        <end position="694"/>
    </location>
</feature>
<dbReference type="GO" id="GO:0008171">
    <property type="term" value="F:O-methyltransferase activity"/>
    <property type="evidence" value="ECO:0007669"/>
    <property type="project" value="InterPro"/>
</dbReference>
<dbReference type="NCBIfam" id="TIGR00756">
    <property type="entry name" value="PPR"/>
    <property type="match status" value="13"/>
</dbReference>
<evidence type="ECO:0000259" key="7">
    <source>
        <dbReference type="Pfam" id="PF00891"/>
    </source>
</evidence>
<dbReference type="Pfam" id="PF00891">
    <property type="entry name" value="Methyltransf_2"/>
    <property type="match status" value="1"/>
</dbReference>
<sequence length="892" mass="99684">MENHLQHSLTIIPKPDLIKEEQRYHEDTVSLQAERILHAMTFPMVLKTALELGVIDMITSVDDGVWLSPSEIALGLPTKPTNLEAPVLLDRMLVLLASHSILKYRTVETGDNIGSRKTERVYAAEPVCTFFLNRGDGLGSLATLFMVLQGEVCMKPWEHLKDMILEGKDAFTSAHGMRFFELIGSNEQFAEMFNRAMSEASTLIMKKVLEVYKGFEDVNTLVDVGGGIGTIIGQVTSKYPHIKGINFDLASVLAHAPFNKGVEHVSGDMFKEIPKGDAIFMKGIGNPPTVPSFFNLCGSGCWERSFASASGDYREILRNRLSDIIKVDDAVDLFGDMVQSRPLPSIVEFNKLLSAVAKMKKFELVISLGEQMQTLGISHDLYTYSIFINCFCRRSQLSLALAVLAKMMKLGYEPDIVTLSSLLNGYCHSKRISDAVALVDQMVEMGYKPNTFTFTTLIHGLFLHNKASEAVALVDQMVQRGCQPDLVTYGAVVNGLCKRGDIDLALNLLNKMEAARIKANVVIFNTIIDSLCKYRHVEVAVDLFTEMETKGIRPNVVTYNSLINCLCNYGRWSDASRLLSDMLEKKINPNVVTFNALIDAFFKEGKLVEAEKLHEEMIQRSIDPDTITYNLLINGFCMHNRLDEAKQMFKFMVSKDCLPNIQTYNTLINGFCKCKRVEDGVELFREMSQRGLVGNTVTYTTIIQGFFQAGDCDSAQMVFKQMVSNRVPTDIMTYSILLHGLCSYGKLDTALVIFKYLQKSEMELNIVIYNTMIEGMCKAGKVGEAWDLFCSLSIKPDVVTYNTMISGLCSKRLLQEADDLFRKMKEDGTLPNSGTYNTLIRANLRDCDRAASAELIKEMRSSGFVGDASIISLVTNMLHDGRLDKSFLNMLS</sequence>
<comment type="caution">
    <text evidence="9">The sequence shown here is derived from an EMBL/GenBank/DDBJ whole genome shotgun (WGS) entry which is preliminary data.</text>
</comment>
<dbReference type="PANTHER" id="PTHR47938:SF46">
    <property type="entry name" value="PENTACOTRIPEPTIDE-REPEAT REGION OF PRORP DOMAIN-CONTAINING PROTEIN"/>
    <property type="match status" value="1"/>
</dbReference>
<feature type="repeat" description="PPR" evidence="6">
    <location>
        <begin position="625"/>
        <end position="659"/>
    </location>
</feature>
<dbReference type="InterPro" id="IPR012967">
    <property type="entry name" value="COMT_dimerisation"/>
</dbReference>
<dbReference type="InterPro" id="IPR002885">
    <property type="entry name" value="PPR_rpt"/>
</dbReference>
<dbReference type="InterPro" id="IPR001077">
    <property type="entry name" value="COMT_C"/>
</dbReference>
<evidence type="ECO:0000256" key="6">
    <source>
        <dbReference type="PROSITE-ProRule" id="PRU00708"/>
    </source>
</evidence>
<comment type="similarity">
    <text evidence="1">Belongs to the PPR family. P subfamily.</text>
</comment>
<evidence type="ECO:0000313" key="10">
    <source>
        <dbReference type="Proteomes" id="UP000694240"/>
    </source>
</evidence>
<dbReference type="GO" id="GO:0032259">
    <property type="term" value="P:methylation"/>
    <property type="evidence" value="ECO:0007669"/>
    <property type="project" value="UniProtKB-KW"/>
</dbReference>
<feature type="repeat" description="PPR" evidence="6">
    <location>
        <begin position="765"/>
        <end position="795"/>
    </location>
</feature>
<dbReference type="PANTHER" id="PTHR47938">
    <property type="entry name" value="RESPIRATORY COMPLEX I CHAPERONE (CIA84), PUTATIVE (AFU_ORTHOLOGUE AFUA_2G06020)-RELATED"/>
    <property type="match status" value="1"/>
</dbReference>
<dbReference type="FunFam" id="1.10.10.10:FF:000357">
    <property type="entry name" value="Caffeic acid 3-O-methyltransferase"/>
    <property type="match status" value="1"/>
</dbReference>
<feature type="repeat" description="PPR" evidence="6">
    <location>
        <begin position="450"/>
        <end position="484"/>
    </location>
</feature>
<evidence type="ECO:0000256" key="1">
    <source>
        <dbReference type="ARBA" id="ARBA00007626"/>
    </source>
</evidence>
<feature type="repeat" description="PPR" evidence="6">
    <location>
        <begin position="797"/>
        <end position="831"/>
    </location>
</feature>
<organism evidence="9 10">
    <name type="scientific">Arabidopsis thaliana x Arabidopsis arenosa</name>
    <dbReference type="NCBI Taxonomy" id="1240361"/>
    <lineage>
        <taxon>Eukaryota</taxon>
        <taxon>Viridiplantae</taxon>
        <taxon>Streptophyta</taxon>
        <taxon>Embryophyta</taxon>
        <taxon>Tracheophyta</taxon>
        <taxon>Spermatophyta</taxon>
        <taxon>Magnoliopsida</taxon>
        <taxon>eudicotyledons</taxon>
        <taxon>Gunneridae</taxon>
        <taxon>Pentapetalae</taxon>
        <taxon>rosids</taxon>
        <taxon>malvids</taxon>
        <taxon>Brassicales</taxon>
        <taxon>Brassicaceae</taxon>
        <taxon>Camelineae</taxon>
        <taxon>Arabidopsis</taxon>
    </lineage>
</organism>
<keyword evidence="3" id="KW-0808">Transferase</keyword>
<dbReference type="PROSITE" id="PS51683">
    <property type="entry name" value="SAM_OMT_II"/>
    <property type="match status" value="1"/>
</dbReference>
<evidence type="ECO:0000313" key="9">
    <source>
        <dbReference type="EMBL" id="KAG7650389.1"/>
    </source>
</evidence>
<feature type="repeat" description="PPR" evidence="6">
    <location>
        <begin position="485"/>
        <end position="519"/>
    </location>
</feature>
<feature type="repeat" description="PPR" evidence="6">
    <location>
        <begin position="590"/>
        <end position="624"/>
    </location>
</feature>
<dbReference type="FunFam" id="1.25.40.10:FF:003300">
    <property type="entry name" value="Pentatricopeptide repeat-containing protein At1g62590"/>
    <property type="match status" value="1"/>
</dbReference>
<feature type="domain" description="O-methyltransferase C-terminal" evidence="7">
    <location>
        <begin position="157"/>
        <end position="284"/>
    </location>
</feature>
<dbReference type="InterPro" id="IPR016461">
    <property type="entry name" value="COMT-like"/>
</dbReference>
<feature type="repeat" description="PPR" evidence="6">
    <location>
        <begin position="555"/>
        <end position="589"/>
    </location>
</feature>
<dbReference type="Pfam" id="PF12854">
    <property type="entry name" value="PPR_1"/>
    <property type="match status" value="2"/>
</dbReference>
<dbReference type="Pfam" id="PF01535">
    <property type="entry name" value="PPR"/>
    <property type="match status" value="1"/>
</dbReference>
<gene>
    <name evidence="9" type="ORF">ISN45_At01g053500</name>
</gene>
<feature type="repeat" description="PPR" evidence="6">
    <location>
        <begin position="520"/>
        <end position="554"/>
    </location>
</feature>
<keyword evidence="5" id="KW-0677">Repeat</keyword>
<feature type="repeat" description="PPR" evidence="6">
    <location>
        <begin position="730"/>
        <end position="764"/>
    </location>
</feature>
<evidence type="ECO:0000256" key="4">
    <source>
        <dbReference type="ARBA" id="ARBA00022691"/>
    </source>
</evidence>
<dbReference type="EMBL" id="JAEFBK010000001">
    <property type="protein sequence ID" value="KAG7650389.1"/>
    <property type="molecule type" value="Genomic_DNA"/>
</dbReference>
<keyword evidence="10" id="KW-1185">Reference proteome</keyword>
<evidence type="ECO:0000259" key="8">
    <source>
        <dbReference type="Pfam" id="PF08100"/>
    </source>
</evidence>
<dbReference type="PROSITE" id="PS51375">
    <property type="entry name" value="PPR"/>
    <property type="match status" value="13"/>
</dbReference>
<feature type="repeat" description="PPR" evidence="6">
    <location>
        <begin position="380"/>
        <end position="414"/>
    </location>
</feature>
<dbReference type="FunFam" id="1.25.40.10:FF:000558">
    <property type="entry name" value="Pentatricopeptide repeat-containing protein At5g39710"/>
    <property type="match status" value="1"/>
</dbReference>
<dbReference type="Pfam" id="PF13041">
    <property type="entry name" value="PPR_2"/>
    <property type="match status" value="6"/>
</dbReference>
<reference evidence="9 10" key="1">
    <citation type="submission" date="2020-12" db="EMBL/GenBank/DDBJ databases">
        <title>Concerted genomic and epigenomic changes stabilize Arabidopsis allopolyploids.</title>
        <authorList>
            <person name="Chen Z."/>
        </authorList>
    </citation>
    <scope>NUCLEOTIDE SEQUENCE [LARGE SCALE GENOMIC DNA]</scope>
    <source>
        <strain evidence="9">Allo738</strain>
        <tissue evidence="9">Leaf</tissue>
    </source>
</reference>
<evidence type="ECO:0000256" key="3">
    <source>
        <dbReference type="ARBA" id="ARBA00022679"/>
    </source>
</evidence>
<dbReference type="AlphaFoldDB" id="A0A8T2GS78"/>
<proteinExistence type="inferred from homology"/>
<accession>A0A8T2GS78</accession>
<dbReference type="Proteomes" id="UP000694240">
    <property type="component" value="Chromosome 1"/>
</dbReference>
<protein>
    <submittedName>
        <fullName evidence="9">S-adenosyl-L-methionine-dependent methyltransferase</fullName>
    </submittedName>
</protein>
<dbReference type="Pfam" id="PF08100">
    <property type="entry name" value="Dimerisation"/>
    <property type="match status" value="1"/>
</dbReference>
<evidence type="ECO:0000256" key="5">
    <source>
        <dbReference type="ARBA" id="ARBA00022737"/>
    </source>
</evidence>
<keyword evidence="4" id="KW-0949">S-adenosyl-L-methionine</keyword>
<keyword evidence="2 9" id="KW-0489">Methyltransferase</keyword>